<comment type="caution">
    <text evidence="2">The sequence shown here is derived from an EMBL/GenBank/DDBJ whole genome shotgun (WGS) entry which is preliminary data.</text>
</comment>
<evidence type="ECO:0000256" key="1">
    <source>
        <dbReference type="SAM" id="MobiDB-lite"/>
    </source>
</evidence>
<dbReference type="Pfam" id="PF20414">
    <property type="entry name" value="DUF6698"/>
    <property type="match status" value="1"/>
</dbReference>
<evidence type="ECO:0000313" key="3">
    <source>
        <dbReference type="Proteomes" id="UP000092993"/>
    </source>
</evidence>
<dbReference type="EMBL" id="LUGG01000013">
    <property type="protein sequence ID" value="OBZ70778.1"/>
    <property type="molecule type" value="Genomic_DNA"/>
</dbReference>
<feature type="region of interest" description="Disordered" evidence="1">
    <location>
        <begin position="650"/>
        <end position="703"/>
    </location>
</feature>
<name>A0A1C7M211_GRIFR</name>
<dbReference type="OrthoDB" id="2803067at2759"/>
<dbReference type="STRING" id="5627.A0A1C7M211"/>
<dbReference type="Proteomes" id="UP000092993">
    <property type="component" value="Unassembled WGS sequence"/>
</dbReference>
<evidence type="ECO:0000313" key="2">
    <source>
        <dbReference type="EMBL" id="OBZ70778.1"/>
    </source>
</evidence>
<dbReference type="InterPro" id="IPR046521">
    <property type="entry name" value="DUF6698"/>
</dbReference>
<reference evidence="2 3" key="1">
    <citation type="submission" date="2016-03" db="EMBL/GenBank/DDBJ databases">
        <title>Whole genome sequencing of Grifola frondosa 9006-11.</title>
        <authorList>
            <person name="Min B."/>
            <person name="Park H."/>
            <person name="Kim J.-G."/>
            <person name="Cho H."/>
            <person name="Oh Y.-L."/>
            <person name="Kong W.-S."/>
            <person name="Choi I.-G."/>
        </authorList>
    </citation>
    <scope>NUCLEOTIDE SEQUENCE [LARGE SCALE GENOMIC DNA]</scope>
    <source>
        <strain evidence="2 3">9006-11</strain>
    </source>
</reference>
<proteinExistence type="predicted"/>
<feature type="region of interest" description="Disordered" evidence="1">
    <location>
        <begin position="497"/>
        <end position="522"/>
    </location>
</feature>
<keyword evidence="3" id="KW-1185">Reference proteome</keyword>
<feature type="compositionally biased region" description="Polar residues" evidence="1">
    <location>
        <begin position="656"/>
        <end position="676"/>
    </location>
</feature>
<sequence>MPPSSSVIAEPFALPRPLADLGEVLAARRRPLPNEVFSEYDCLCVSPFPGTNGQLYVSSPNMDFVPRVPIHDPLIPIRLHLDGMAGIHEAYKWPQAHFDQEPHACSVPANPAICMFGCSNAGDFRSFPLGDENNDLPSFEDDAIAWCGFNNFKFWVSVDLPGELVGSLCASKLGRMEKASLEILEMVRTFQIPAFLTPNVPQTVMDALVKQFRHIKWRTQCLHRVYDRLKNIPMSSFDTAMWFREFQRILLDLRGMVIYRKVVWPRLLDEDFHKPSPVLPLRGVITFNPDVLHQMYRVGVPVWYIHKSYTLTDRTCIVRVWEFISGGIAFSSLTTMNHDGHVAEAPLLVDAMIDEAGHDDLATRLAKVSILSRLLLRPLKPYSAADAGACSSGRRYGIQCEIAGPDNTAERPSVPTTIDIVDPQQAKRQVRCAERLYGTSYVDISDVDTVQPSRPMYEAEATHEVAPVHDEVESAQTEVRGYESPGAEQTVPVQKLEDVRQKPKTSRQLEAEARMTEEKAAKHRRIEANIAADMSHRSKPPAWLPPYSPGWETALEESPPVVEVPCTSFVFVLPPISIFYADASNFFAENLHNWLHIRTWCLLQIYDPPDDRLVLMMKSQWAIALQGGYHYVKYKDSHFRPLSPVADIERLPPRPSVNTSGFMNSGDSSKNETSVELETGEIKDSSPSHRHRNGEKKNSRCQRQADSRLIDRVDINVCFGVYAGFPPYVRDTIVRWNDMDVTYEMIASSKDIAAMVVSELSILNFCLDLLDLDRQMLPNLYIDPNSAMEREDAIFEIWGGGGFQTIVDISSGCERTKAVMLFGEIMQIWSGGDSLKCLDTFADPTKWDSFLAFEKRVYAFFISRFAQTFHRDGNFVCLAAYLPMAMMLDDSAASLTRLSIMVDTLGAHEDEPEECLSVQETREQRVYMELLALVPFLEQRLMTDCDENEMMRIADLIQRGAANARADDTKSLKDPILDWIGTPGEAFEPPLSRNSKVSRGYQHDVTGALLCPAGLDWENPTTKKQLKSGEMAVPGDQWPIFLYAGKYNPEEPWDGLLRSKLLVKAYRYIFTSPSSVDDETKATRAGNARIHGMTKVTPASIAYIATQVRFALSSSQVFSRTDTATDSERFYNSILNVLTDVEEIEQINDLLAWWNRYFRLCDRSSGTGKEQCAR</sequence>
<gene>
    <name evidence="2" type="ORF">A0H81_09007</name>
</gene>
<protein>
    <submittedName>
        <fullName evidence="2">Uncharacterized protein</fullName>
    </submittedName>
</protein>
<feature type="compositionally biased region" description="Basic and acidic residues" evidence="1">
    <location>
        <begin position="497"/>
        <end position="520"/>
    </location>
</feature>
<dbReference type="AlphaFoldDB" id="A0A1C7M211"/>
<organism evidence="2 3">
    <name type="scientific">Grifola frondosa</name>
    <name type="common">Maitake</name>
    <name type="synonym">Polyporus frondosus</name>
    <dbReference type="NCBI Taxonomy" id="5627"/>
    <lineage>
        <taxon>Eukaryota</taxon>
        <taxon>Fungi</taxon>
        <taxon>Dikarya</taxon>
        <taxon>Basidiomycota</taxon>
        <taxon>Agaricomycotina</taxon>
        <taxon>Agaricomycetes</taxon>
        <taxon>Polyporales</taxon>
        <taxon>Grifolaceae</taxon>
        <taxon>Grifola</taxon>
    </lineage>
</organism>
<accession>A0A1C7M211</accession>